<proteinExistence type="predicted"/>
<feature type="transmembrane region" description="Helical" evidence="1">
    <location>
        <begin position="60"/>
        <end position="82"/>
    </location>
</feature>
<organism evidence="2 3">
    <name type="scientific">Amnimonas aquatica</name>
    <dbReference type="NCBI Taxonomy" id="2094561"/>
    <lineage>
        <taxon>Bacteria</taxon>
        <taxon>Pseudomonadati</taxon>
        <taxon>Pseudomonadota</taxon>
        <taxon>Gammaproteobacteria</taxon>
        <taxon>Moraxellales</taxon>
        <taxon>Moraxellaceae</taxon>
        <taxon>Amnimonas</taxon>
    </lineage>
</organism>
<keyword evidence="3" id="KW-1185">Reference proteome</keyword>
<dbReference type="InterPro" id="IPR007436">
    <property type="entry name" value="DUF485"/>
</dbReference>
<dbReference type="Pfam" id="PF04341">
    <property type="entry name" value="DUF485"/>
    <property type="match status" value="1"/>
</dbReference>
<keyword evidence="1" id="KW-0472">Membrane</keyword>
<evidence type="ECO:0000313" key="3">
    <source>
        <dbReference type="Proteomes" id="UP000243900"/>
    </source>
</evidence>
<gene>
    <name evidence="2" type="ORF">C5O18_02965</name>
</gene>
<evidence type="ECO:0000256" key="1">
    <source>
        <dbReference type="SAM" id="Phobius"/>
    </source>
</evidence>
<reference evidence="3" key="1">
    <citation type="submission" date="2018-02" db="EMBL/GenBank/DDBJ databases">
        <title>Genome sequencing of Solimonas sp. HR-BB.</title>
        <authorList>
            <person name="Lee Y."/>
            <person name="Jeon C.O."/>
        </authorList>
    </citation>
    <scope>NUCLEOTIDE SEQUENCE [LARGE SCALE GENOMIC DNA]</scope>
    <source>
        <strain evidence="3">HR-E</strain>
    </source>
</reference>
<name>A0A2P6ATX5_9GAMM</name>
<dbReference type="Proteomes" id="UP000243900">
    <property type="component" value="Unassembled WGS sequence"/>
</dbReference>
<feature type="transmembrane region" description="Helical" evidence="1">
    <location>
        <begin position="26"/>
        <end position="48"/>
    </location>
</feature>
<dbReference type="RefSeq" id="WP_105191374.1">
    <property type="nucleotide sequence ID" value="NZ_PTQZ01000038.1"/>
</dbReference>
<sequence>MTKEKNWEAIAASPKFQALVRRKKRVLSGLMLFSVAYYFLLPLGAAYASDLFSRQVWGPLNVGLVFALSEFVVAWSVAVIYSRIANREFDAMAAQIVAEAEGR</sequence>
<dbReference type="PANTHER" id="PTHR38441">
    <property type="entry name" value="INTEGRAL MEMBRANE PROTEIN-RELATED"/>
    <property type="match status" value="1"/>
</dbReference>
<dbReference type="AlphaFoldDB" id="A0A2P6ATX5"/>
<accession>A0A2P6ATX5</accession>
<comment type="caution">
    <text evidence="2">The sequence shown here is derived from an EMBL/GenBank/DDBJ whole genome shotgun (WGS) entry which is preliminary data.</text>
</comment>
<protein>
    <submittedName>
        <fullName evidence="2">DUF485 domain-containing protein</fullName>
    </submittedName>
</protein>
<dbReference type="EMBL" id="PTQZ01000038">
    <property type="protein sequence ID" value="PQA48885.1"/>
    <property type="molecule type" value="Genomic_DNA"/>
</dbReference>
<dbReference type="OrthoDB" id="5297034at2"/>
<keyword evidence="1" id="KW-0812">Transmembrane</keyword>
<keyword evidence="1" id="KW-1133">Transmembrane helix</keyword>
<evidence type="ECO:0000313" key="2">
    <source>
        <dbReference type="EMBL" id="PQA48885.1"/>
    </source>
</evidence>
<dbReference type="PANTHER" id="PTHR38441:SF1">
    <property type="entry name" value="MEMBRANE PROTEIN"/>
    <property type="match status" value="1"/>
</dbReference>